<keyword evidence="1" id="KW-0472">Membrane</keyword>
<dbReference type="EMBL" id="AJJU01000017">
    <property type="protein sequence ID" value="EID73837.1"/>
    <property type="molecule type" value="Genomic_DNA"/>
</dbReference>
<feature type="transmembrane region" description="Helical" evidence="1">
    <location>
        <begin position="107"/>
        <end position="129"/>
    </location>
</feature>
<dbReference type="RefSeq" id="WP_008239987.1">
    <property type="nucleotide sequence ID" value="NZ_AJJU01000017.1"/>
</dbReference>
<feature type="transmembrane region" description="Helical" evidence="1">
    <location>
        <begin position="80"/>
        <end position="101"/>
    </location>
</feature>
<protein>
    <submittedName>
        <fullName evidence="2">Putative membrane protein</fullName>
    </submittedName>
</protein>
<dbReference type="Pfam" id="PF10067">
    <property type="entry name" value="DUF2306"/>
    <property type="match status" value="1"/>
</dbReference>
<dbReference type="Proteomes" id="UP000005938">
    <property type="component" value="Unassembled WGS sequence"/>
</dbReference>
<keyword evidence="1" id="KW-1133">Transmembrane helix</keyword>
<evidence type="ECO:0000313" key="3">
    <source>
        <dbReference type="Proteomes" id="UP000005938"/>
    </source>
</evidence>
<comment type="caution">
    <text evidence="2">The sequence shown here is derived from an EMBL/GenBank/DDBJ whole genome shotgun (WGS) entry which is preliminary data.</text>
</comment>
<dbReference type="InterPro" id="IPR018750">
    <property type="entry name" value="DUF2306_membrane"/>
</dbReference>
<accession>I0WBS1</accession>
<reference evidence="2 3" key="1">
    <citation type="journal article" date="2012" name="J. Bacteriol.">
        <title>Genome Sequence of the Halotolerant Bacterium Imtechella halotolerans K1T.</title>
        <authorList>
            <person name="Kumar S."/>
            <person name="Vikram S."/>
            <person name="Subramanian S."/>
            <person name="Raghava G.P."/>
            <person name="Pinnaka A.K."/>
        </authorList>
    </citation>
    <scope>NUCLEOTIDE SEQUENCE [LARGE SCALE GENOMIC DNA]</scope>
    <source>
        <strain evidence="2 3">K1</strain>
    </source>
</reference>
<proteinExistence type="predicted"/>
<dbReference type="eggNOG" id="COG5395">
    <property type="taxonomic scope" value="Bacteria"/>
</dbReference>
<dbReference type="AlphaFoldDB" id="I0WBS1"/>
<feature type="transmembrane region" description="Helical" evidence="1">
    <location>
        <begin position="45"/>
        <end position="68"/>
    </location>
</feature>
<dbReference type="STRING" id="946077.W5A_09740"/>
<gene>
    <name evidence="2" type="ORF">W5A_09740</name>
</gene>
<organism evidence="2 3">
    <name type="scientific">Imtechella halotolerans K1</name>
    <dbReference type="NCBI Taxonomy" id="946077"/>
    <lineage>
        <taxon>Bacteria</taxon>
        <taxon>Pseudomonadati</taxon>
        <taxon>Bacteroidota</taxon>
        <taxon>Flavobacteriia</taxon>
        <taxon>Flavobacteriales</taxon>
        <taxon>Flavobacteriaceae</taxon>
        <taxon>Imtechella</taxon>
    </lineage>
</organism>
<evidence type="ECO:0000256" key="1">
    <source>
        <dbReference type="SAM" id="Phobius"/>
    </source>
</evidence>
<keyword evidence="3" id="KW-1185">Reference proteome</keyword>
<dbReference type="OrthoDB" id="6385003at2"/>
<feature type="transmembrane region" description="Helical" evidence="1">
    <location>
        <begin position="7"/>
        <end position="25"/>
    </location>
</feature>
<evidence type="ECO:0000313" key="2">
    <source>
        <dbReference type="EMBL" id="EID73837.1"/>
    </source>
</evidence>
<sequence length="213" mass="25250">MIKLNTFIWKIFWILLIVLSAYYLYSAINYRFFNEGLGPTFWNKQFWFVSHLITAVLPLILGPFQFWVWFRNRYIKLHRLLGKLYIMGCLLGGLTAIYLGITQPYDGSIIPTLLLATLWLFMTSAAWLTVKQKNILAHRLFMIRSYTLTLAFVFLRILSDLVYEHNFLAFIDNQDVRDATYEWMSWVIPILVVELYISWIPSIKKNKRKITSS</sequence>
<name>I0WBS1_9FLAO</name>
<keyword evidence="1" id="KW-0812">Transmembrane</keyword>
<feature type="transmembrane region" description="Helical" evidence="1">
    <location>
        <begin position="141"/>
        <end position="163"/>
    </location>
</feature>
<feature type="transmembrane region" description="Helical" evidence="1">
    <location>
        <begin position="183"/>
        <end position="203"/>
    </location>
</feature>